<protein>
    <recommendedName>
        <fullName evidence="1">Aminoglycoside phosphotransferase domain-containing protein</fullName>
    </recommendedName>
</protein>
<dbReference type="InterPro" id="IPR002575">
    <property type="entry name" value="Aminoglycoside_PTrfase"/>
</dbReference>
<evidence type="ECO:0000313" key="2">
    <source>
        <dbReference type="EMBL" id="KAG5657387.1"/>
    </source>
</evidence>
<dbReference type="Pfam" id="PF01636">
    <property type="entry name" value="APH"/>
    <property type="match status" value="1"/>
</dbReference>
<evidence type="ECO:0000259" key="1">
    <source>
        <dbReference type="Pfam" id="PF01636"/>
    </source>
</evidence>
<dbReference type="SUPFAM" id="SSF56112">
    <property type="entry name" value="Protein kinase-like (PK-like)"/>
    <property type="match status" value="1"/>
</dbReference>
<dbReference type="PANTHER" id="PTHR21310">
    <property type="entry name" value="AMINOGLYCOSIDE PHOSPHOTRANSFERASE-RELATED-RELATED"/>
    <property type="match status" value="1"/>
</dbReference>
<evidence type="ECO:0000313" key="3">
    <source>
        <dbReference type="Proteomes" id="UP000782241"/>
    </source>
</evidence>
<proteinExistence type="predicted"/>
<dbReference type="Gene3D" id="3.90.1200.10">
    <property type="match status" value="1"/>
</dbReference>
<accession>A0A9P7H2V6</accession>
<dbReference type="AlphaFoldDB" id="A0A9P7H2V6"/>
<sequence>MSTAPYVPPIDGTATQHDGTSHLAIKNTFTRRLLTLIALKTSAHFYRRDGPCVPISKRVIVKTGPFVHLTEAATMNFVAANTSIPVPAVHCSFVHNNRAFIVMERVQAKSLADAWNTLSDTDRNSIFAQLRNMMQELRAFSPPSGTGIESCLGSSLRDSRIPRSRPRLGPFKSTKDFHMWLREDLKPEEHPDRTCGQDWEEIKEMVAQQDGPWPSPVFTHGDLNPFNILVLGDQVVSIIDWEFAGWYPHYWEYTSAWYGNRIRQEWQNLITKFLDVYPVELEMEKTRQRWWGDF</sequence>
<dbReference type="PANTHER" id="PTHR21310:SF55">
    <property type="entry name" value="AMINOGLYCOSIDE PHOSPHOTRANSFERASE DOMAIN-CONTAINING PROTEIN"/>
    <property type="match status" value="1"/>
</dbReference>
<dbReference type="InterPro" id="IPR011009">
    <property type="entry name" value="Kinase-like_dom_sf"/>
</dbReference>
<keyword evidence="3" id="KW-1185">Reference proteome</keyword>
<dbReference type="InterPro" id="IPR051678">
    <property type="entry name" value="AGP_Transferase"/>
</dbReference>
<organism evidence="2 3">
    <name type="scientific">Fusarium avenaceum</name>
    <dbReference type="NCBI Taxonomy" id="40199"/>
    <lineage>
        <taxon>Eukaryota</taxon>
        <taxon>Fungi</taxon>
        <taxon>Dikarya</taxon>
        <taxon>Ascomycota</taxon>
        <taxon>Pezizomycotina</taxon>
        <taxon>Sordariomycetes</taxon>
        <taxon>Hypocreomycetidae</taxon>
        <taxon>Hypocreales</taxon>
        <taxon>Nectriaceae</taxon>
        <taxon>Fusarium</taxon>
        <taxon>Fusarium tricinctum species complex</taxon>
    </lineage>
</organism>
<gene>
    <name evidence="2" type="ORF">KAF25_005951</name>
</gene>
<feature type="domain" description="Aminoglycoside phosphotransferase" evidence="1">
    <location>
        <begin position="71"/>
        <end position="265"/>
    </location>
</feature>
<comment type="caution">
    <text evidence="2">The sequence shown here is derived from an EMBL/GenBank/DDBJ whole genome shotgun (WGS) entry which is preliminary data.</text>
</comment>
<dbReference type="CDD" id="cd05120">
    <property type="entry name" value="APH_ChoK_like"/>
    <property type="match status" value="1"/>
</dbReference>
<dbReference type="EMBL" id="JAGPUO010000017">
    <property type="protein sequence ID" value="KAG5657387.1"/>
    <property type="molecule type" value="Genomic_DNA"/>
</dbReference>
<name>A0A9P7H2V6_9HYPO</name>
<dbReference type="Proteomes" id="UP000782241">
    <property type="component" value="Unassembled WGS sequence"/>
</dbReference>
<reference evidence="2" key="1">
    <citation type="submission" date="2021-04" db="EMBL/GenBank/DDBJ databases">
        <title>Draft genome of Fusarium avenaceum strain F156N33, isolated from an atmospheric sample in Virginia.</title>
        <authorList>
            <person name="Yang S."/>
            <person name="Vinatzer B.A."/>
            <person name="Coleman J."/>
        </authorList>
    </citation>
    <scope>NUCLEOTIDE SEQUENCE</scope>
    <source>
        <strain evidence="2">F156N33</strain>
    </source>
</reference>